<dbReference type="AlphaFoldDB" id="A0A0F9L690"/>
<evidence type="ECO:0000313" key="1">
    <source>
        <dbReference type="EMBL" id="KKM56947.1"/>
    </source>
</evidence>
<dbReference type="EMBL" id="LAZR01011859">
    <property type="protein sequence ID" value="KKM56947.1"/>
    <property type="molecule type" value="Genomic_DNA"/>
</dbReference>
<name>A0A0F9L690_9ZZZZ</name>
<sequence>MKDYITYIEEQLKIFRKDVNVIDESINEVTPLLLNTSLAIYTVVSSALNAEYQRKKKELRTVNNNFQSWWDEKYIITRRRLNPDSAPKNKWLSKGEIESELRYEYKKEYLEWRNTLDDLEMSKSFVLRLLGQWDTHSKILNTLSYNMQSELKALELGEMSSRPYAPVETKPIRKKKE</sequence>
<organism evidence="1">
    <name type="scientific">marine sediment metagenome</name>
    <dbReference type="NCBI Taxonomy" id="412755"/>
    <lineage>
        <taxon>unclassified sequences</taxon>
        <taxon>metagenomes</taxon>
        <taxon>ecological metagenomes</taxon>
    </lineage>
</organism>
<protein>
    <submittedName>
        <fullName evidence="1">Uncharacterized protein</fullName>
    </submittedName>
</protein>
<reference evidence="1" key="1">
    <citation type="journal article" date="2015" name="Nature">
        <title>Complex archaea that bridge the gap between prokaryotes and eukaryotes.</title>
        <authorList>
            <person name="Spang A."/>
            <person name="Saw J.H."/>
            <person name="Jorgensen S.L."/>
            <person name="Zaremba-Niedzwiedzka K."/>
            <person name="Martijn J."/>
            <person name="Lind A.E."/>
            <person name="van Eijk R."/>
            <person name="Schleper C."/>
            <person name="Guy L."/>
            <person name="Ettema T.J."/>
        </authorList>
    </citation>
    <scope>NUCLEOTIDE SEQUENCE</scope>
</reference>
<gene>
    <name evidence="1" type="ORF">LCGC14_1551200</name>
</gene>
<comment type="caution">
    <text evidence="1">The sequence shown here is derived from an EMBL/GenBank/DDBJ whole genome shotgun (WGS) entry which is preliminary data.</text>
</comment>
<accession>A0A0F9L690</accession>
<proteinExistence type="predicted"/>